<reference evidence="2 3" key="1">
    <citation type="journal article" date="2012" name="New Phytol.">
        <title>Insight into trade-off between wood decay and parasitism from the genome of a fungal forest pathogen.</title>
        <authorList>
            <person name="Olson A."/>
            <person name="Aerts A."/>
            <person name="Asiegbu F."/>
            <person name="Belbahri L."/>
            <person name="Bouzid O."/>
            <person name="Broberg A."/>
            <person name="Canback B."/>
            <person name="Coutinho P.M."/>
            <person name="Cullen D."/>
            <person name="Dalman K."/>
            <person name="Deflorio G."/>
            <person name="van Diepen L.T."/>
            <person name="Dunand C."/>
            <person name="Duplessis S."/>
            <person name="Durling M."/>
            <person name="Gonthier P."/>
            <person name="Grimwood J."/>
            <person name="Fossdal C.G."/>
            <person name="Hansson D."/>
            <person name="Henrissat B."/>
            <person name="Hietala A."/>
            <person name="Himmelstrand K."/>
            <person name="Hoffmeister D."/>
            <person name="Hogberg N."/>
            <person name="James T.Y."/>
            <person name="Karlsson M."/>
            <person name="Kohler A."/>
            <person name="Kues U."/>
            <person name="Lee Y.H."/>
            <person name="Lin Y.C."/>
            <person name="Lind M."/>
            <person name="Lindquist E."/>
            <person name="Lombard V."/>
            <person name="Lucas S."/>
            <person name="Lunden K."/>
            <person name="Morin E."/>
            <person name="Murat C."/>
            <person name="Park J."/>
            <person name="Raffaello T."/>
            <person name="Rouze P."/>
            <person name="Salamov A."/>
            <person name="Schmutz J."/>
            <person name="Solheim H."/>
            <person name="Stahlberg J."/>
            <person name="Velez H."/>
            <person name="de Vries R.P."/>
            <person name="Wiebenga A."/>
            <person name="Woodward S."/>
            <person name="Yakovlev I."/>
            <person name="Garbelotto M."/>
            <person name="Martin F."/>
            <person name="Grigoriev I.V."/>
            <person name="Stenlid J."/>
        </authorList>
    </citation>
    <scope>NUCLEOTIDE SEQUENCE [LARGE SCALE GENOMIC DNA]</scope>
    <source>
        <strain evidence="2 3">TC 32-1</strain>
    </source>
</reference>
<dbReference type="GeneID" id="20671739"/>
<feature type="compositionally biased region" description="Basic and acidic residues" evidence="1">
    <location>
        <begin position="373"/>
        <end position="382"/>
    </location>
</feature>
<keyword evidence="3" id="KW-1185">Reference proteome</keyword>
<dbReference type="Proteomes" id="UP000030671">
    <property type="component" value="Unassembled WGS sequence"/>
</dbReference>
<dbReference type="HOGENOM" id="CLU_050560_0_0_1"/>
<evidence type="ECO:0000313" key="2">
    <source>
        <dbReference type="EMBL" id="ETW74713.1"/>
    </source>
</evidence>
<name>W4JMF7_HETIT</name>
<accession>W4JMF7</accession>
<sequence>MLLHEDHDASSPSRNSSPDVVLMVSNPDIGRVDRGTSPHPSNAGRVDRGTSPHRPEPAVVTLAPHLNNFSDDDAEDYAKFKERERTRRPSSQGPPRDASRNENPDDRNLPGSDEVPVGVPPPATIAASIGATGPSGLRARTAAQLPSHGETESIPVIQGATPPPVPTGGQIPRSMGRTTLGANPHAGELERHADTLLQRNTISAVIQMATAMALQRLANFAAGQPGNEHSDIPRRLASASLQIRGLALQTDPDTASWYEHNDGRPRALLIHPDEFSQYVNRELLPALLFTGELGAVQPSRTDPFCVVVWNVPRPGEYPTAVPNPRRAPRTVVERPSPRPRESRPTHSNPTTSPSHRVRNFPLSHGGTDEEEPPVYRRNEGRRSRGTQATLRRRTTTGGSVRHRPGTPPPSARFRTDEGPNNRSSRRTRRTDSEARRNRSWTRSELDAWDALDDPGNYDDADPYYRPDEGGDGYQGPYDY</sequence>
<dbReference type="EMBL" id="KI925467">
    <property type="protein sequence ID" value="ETW74713.1"/>
    <property type="molecule type" value="Genomic_DNA"/>
</dbReference>
<proteinExistence type="predicted"/>
<feature type="compositionally biased region" description="Basic and acidic residues" evidence="1">
    <location>
        <begin position="429"/>
        <end position="445"/>
    </location>
</feature>
<feature type="compositionally biased region" description="Basic and acidic residues" evidence="1">
    <location>
        <begin position="45"/>
        <end position="56"/>
    </location>
</feature>
<gene>
    <name evidence="2" type="ORF">HETIRDRAFT_332503</name>
</gene>
<dbReference type="AlphaFoldDB" id="W4JMF7"/>
<feature type="region of interest" description="Disordered" evidence="1">
    <location>
        <begin position="315"/>
        <end position="479"/>
    </location>
</feature>
<feature type="compositionally biased region" description="Basic residues" evidence="1">
    <location>
        <begin position="390"/>
        <end position="404"/>
    </location>
</feature>
<feature type="compositionally biased region" description="Basic and acidic residues" evidence="1">
    <location>
        <begin position="97"/>
        <end position="108"/>
    </location>
</feature>
<feature type="compositionally biased region" description="Basic and acidic residues" evidence="1">
    <location>
        <begin position="331"/>
        <end position="344"/>
    </location>
</feature>
<evidence type="ECO:0000256" key="1">
    <source>
        <dbReference type="SAM" id="MobiDB-lite"/>
    </source>
</evidence>
<feature type="compositionally biased region" description="Basic and acidic residues" evidence="1">
    <location>
        <begin position="76"/>
        <end position="87"/>
    </location>
</feature>
<feature type="region of interest" description="Disordered" evidence="1">
    <location>
        <begin position="1"/>
        <end position="163"/>
    </location>
</feature>
<organism evidence="2 3">
    <name type="scientific">Heterobasidion irregulare (strain TC 32-1)</name>
    <dbReference type="NCBI Taxonomy" id="747525"/>
    <lineage>
        <taxon>Eukaryota</taxon>
        <taxon>Fungi</taxon>
        <taxon>Dikarya</taxon>
        <taxon>Basidiomycota</taxon>
        <taxon>Agaricomycotina</taxon>
        <taxon>Agaricomycetes</taxon>
        <taxon>Russulales</taxon>
        <taxon>Bondarzewiaceae</taxon>
        <taxon>Heterobasidion</taxon>
        <taxon>Heterobasidion annosum species complex</taxon>
    </lineage>
</organism>
<dbReference type="RefSeq" id="XP_009553202.1">
    <property type="nucleotide sequence ID" value="XM_009554907.1"/>
</dbReference>
<dbReference type="KEGG" id="hir:HETIRDRAFT_332503"/>
<dbReference type="InParanoid" id="W4JMF7"/>
<feature type="compositionally biased region" description="Acidic residues" evidence="1">
    <location>
        <begin position="446"/>
        <end position="461"/>
    </location>
</feature>
<protein>
    <submittedName>
        <fullName evidence="2">Uncharacterized protein</fullName>
    </submittedName>
</protein>
<evidence type="ECO:0000313" key="3">
    <source>
        <dbReference type="Proteomes" id="UP000030671"/>
    </source>
</evidence>